<evidence type="ECO:0000256" key="4">
    <source>
        <dbReference type="ARBA" id="ARBA00022448"/>
    </source>
</evidence>
<comment type="similarity">
    <text evidence="2">Belongs to the COG8 family.</text>
</comment>
<dbReference type="Proteomes" id="UP001159363">
    <property type="component" value="Chromosome 14"/>
</dbReference>
<gene>
    <name evidence="9" type="ORF">PR048_031557</name>
</gene>
<protein>
    <recommendedName>
        <fullName evidence="3">Conserved oligomeric Golgi complex subunit 8</fullName>
    </recommendedName>
    <alternativeName>
        <fullName evidence="8">Component of oligomeric Golgi complex 8</fullName>
    </alternativeName>
</protein>
<keyword evidence="10" id="KW-1185">Reference proteome</keyword>
<dbReference type="PANTHER" id="PTHR21311">
    <property type="entry name" value="CONSERVED OLIGOMERIC GOLGI COMPLEX COMPONENT 8"/>
    <property type="match status" value="1"/>
</dbReference>
<name>A0ABQ9G5M9_9NEOP</name>
<sequence length="511" mass="57803">MVEIPLRKPTFTPQPLLCLFRNSSSVKEPEHLNEEATAILEQTQDLAFTNYKTFIQTAECSREIFRQFKNTEKRLDDLVRKLPEFSEKCQKFSRASNDINLHRRLNSLTMTRNAQLLEILELPQLMDTCIRSDQYEEALELAAYVRRLGKRYGHIPIIASIARDVEAAWLNMLYQLLSQLHTDLQLPKCLQVVGYLRRMGLFTEPELRLKFLQARDTWLHSLLAAIPKDDGLLCSILIYSGTIFYNFKGPGISQFLVTLEQDLSHVGGGSLDSLIGQCMYFGLSFSRVGADFRGLIAPIFIRTVSQNFELAVKRATKKLEQDMKTFTLAKTAKTQSMFVRGAAQKSKQDEPPQSLLEFFPLAEYCNNLMAAFNDVRLCAPVAVADTCTQLLQESLCAAAQATLSFYRQEQQAFLPVEKEAFTRLCVGLGKELVPYVQRCIHLVFPPATIAQHLGISTQQLQREGVTYLNQTSILGPINHLFPVTIELPPPVTNTISTESDNQTSFSQTEVL</sequence>
<dbReference type="InterPro" id="IPR016159">
    <property type="entry name" value="Cullin_repeat-like_dom_sf"/>
</dbReference>
<evidence type="ECO:0000256" key="5">
    <source>
        <dbReference type="ARBA" id="ARBA00022927"/>
    </source>
</evidence>
<dbReference type="InterPro" id="IPR007255">
    <property type="entry name" value="COG8"/>
</dbReference>
<keyword evidence="5" id="KW-0653">Protein transport</keyword>
<dbReference type="PANTHER" id="PTHR21311:SF0">
    <property type="entry name" value="CONSERVED OLIGOMERIC GOLGI COMPLEX SUBUNIT 8"/>
    <property type="match status" value="1"/>
</dbReference>
<evidence type="ECO:0000313" key="10">
    <source>
        <dbReference type="Proteomes" id="UP001159363"/>
    </source>
</evidence>
<evidence type="ECO:0000256" key="6">
    <source>
        <dbReference type="ARBA" id="ARBA00023034"/>
    </source>
</evidence>
<proteinExistence type="inferred from homology"/>
<evidence type="ECO:0000256" key="1">
    <source>
        <dbReference type="ARBA" id="ARBA00004395"/>
    </source>
</evidence>
<comment type="subcellular location">
    <subcellularLocation>
        <location evidence="1">Golgi apparatus membrane</location>
        <topology evidence="1">Peripheral membrane protein</topology>
    </subcellularLocation>
</comment>
<comment type="caution">
    <text evidence="9">The sequence shown here is derived from an EMBL/GenBank/DDBJ whole genome shotgun (WGS) entry which is preliminary data.</text>
</comment>
<evidence type="ECO:0000313" key="9">
    <source>
        <dbReference type="EMBL" id="KAJ8867754.1"/>
    </source>
</evidence>
<accession>A0ABQ9G5M9</accession>
<evidence type="ECO:0000256" key="8">
    <source>
        <dbReference type="ARBA" id="ARBA00031347"/>
    </source>
</evidence>
<evidence type="ECO:0000256" key="7">
    <source>
        <dbReference type="ARBA" id="ARBA00023136"/>
    </source>
</evidence>
<reference evidence="9 10" key="1">
    <citation type="submission" date="2023-02" db="EMBL/GenBank/DDBJ databases">
        <title>LHISI_Scaffold_Assembly.</title>
        <authorList>
            <person name="Stuart O.P."/>
            <person name="Cleave R."/>
            <person name="Magrath M.J.L."/>
            <person name="Mikheyev A.S."/>
        </authorList>
    </citation>
    <scope>NUCLEOTIDE SEQUENCE [LARGE SCALE GENOMIC DNA]</scope>
    <source>
        <strain evidence="9">Daus_M_001</strain>
        <tissue evidence="9">Leg muscle</tissue>
    </source>
</reference>
<evidence type="ECO:0000256" key="3">
    <source>
        <dbReference type="ARBA" id="ARBA00020983"/>
    </source>
</evidence>
<organism evidence="9 10">
    <name type="scientific">Dryococelus australis</name>
    <dbReference type="NCBI Taxonomy" id="614101"/>
    <lineage>
        <taxon>Eukaryota</taxon>
        <taxon>Metazoa</taxon>
        <taxon>Ecdysozoa</taxon>
        <taxon>Arthropoda</taxon>
        <taxon>Hexapoda</taxon>
        <taxon>Insecta</taxon>
        <taxon>Pterygota</taxon>
        <taxon>Neoptera</taxon>
        <taxon>Polyneoptera</taxon>
        <taxon>Phasmatodea</taxon>
        <taxon>Verophasmatodea</taxon>
        <taxon>Anareolatae</taxon>
        <taxon>Phasmatidae</taxon>
        <taxon>Eurycanthinae</taxon>
        <taxon>Dryococelus</taxon>
    </lineage>
</organism>
<evidence type="ECO:0000256" key="2">
    <source>
        <dbReference type="ARBA" id="ARBA00006419"/>
    </source>
</evidence>
<keyword evidence="4" id="KW-0813">Transport</keyword>
<keyword evidence="6" id="KW-0333">Golgi apparatus</keyword>
<dbReference type="SUPFAM" id="SSF74788">
    <property type="entry name" value="Cullin repeat-like"/>
    <property type="match status" value="1"/>
</dbReference>
<dbReference type="EMBL" id="JARBHB010000015">
    <property type="protein sequence ID" value="KAJ8867754.1"/>
    <property type="molecule type" value="Genomic_DNA"/>
</dbReference>
<keyword evidence="7" id="KW-0472">Membrane</keyword>
<dbReference type="Pfam" id="PF04124">
    <property type="entry name" value="Dor1"/>
    <property type="match status" value="2"/>
</dbReference>